<accession>A0A6H1Q8E4</accession>
<proteinExistence type="predicted"/>
<feature type="transmembrane region" description="Helical" evidence="1">
    <location>
        <begin position="80"/>
        <end position="102"/>
    </location>
</feature>
<sequence>MSEVTNKGGALRKVGRATAWVGKKWVWTVTGDWREARHNAKRIYNLLKSLTGRTYREESFSEAVSRLHLSEKDLDARCRYLHALSVLFGLMAIVAGVFLALVPWSPSPINHGLMSFGVLALSITRFLVTRFRVAQIRERRLFSFKSWLLRQEGRS</sequence>
<organism evidence="2">
    <name type="scientific">Pseudomonas aeruginosa</name>
    <dbReference type="NCBI Taxonomy" id="287"/>
    <lineage>
        <taxon>Bacteria</taxon>
        <taxon>Pseudomonadati</taxon>
        <taxon>Pseudomonadota</taxon>
        <taxon>Gammaproteobacteria</taxon>
        <taxon>Pseudomonadales</taxon>
        <taxon>Pseudomonadaceae</taxon>
        <taxon>Pseudomonas</taxon>
    </lineage>
</organism>
<keyword evidence="1" id="KW-0472">Membrane</keyword>
<keyword evidence="1" id="KW-0812">Transmembrane</keyword>
<geneLocation type="plasmid" evidence="2">
    <name>p201330-IMP</name>
</geneLocation>
<name>A0A6H1Q8E4_PSEAI</name>
<keyword evidence="1" id="KW-1133">Transmembrane helix</keyword>
<evidence type="ECO:0000313" key="2">
    <source>
        <dbReference type="EMBL" id="QIZ23233.1"/>
    </source>
</evidence>
<keyword evidence="2" id="KW-0614">Plasmid</keyword>
<dbReference type="RefSeq" id="WP_033955284.1">
    <property type="nucleotide sequence ID" value="NZ_CP115238.1"/>
</dbReference>
<protein>
    <submittedName>
        <fullName evidence="2">Uncharacterized protein</fullName>
    </submittedName>
</protein>
<reference evidence="2" key="1">
    <citation type="submission" date="2020-01" db="EMBL/GenBank/DDBJ databases">
        <authorList>
            <person name="Zhou D."/>
        </authorList>
    </citation>
    <scope>NUCLEOTIDE SEQUENCE</scope>
    <source>
        <strain evidence="2">201330</strain>
        <plasmid evidence="2">p201330-IMP</plasmid>
    </source>
</reference>
<dbReference type="AlphaFoldDB" id="A0A6H1Q8E4"/>
<evidence type="ECO:0000256" key="1">
    <source>
        <dbReference type="SAM" id="Phobius"/>
    </source>
</evidence>
<dbReference type="EMBL" id="MN961671">
    <property type="protein sequence ID" value="QIZ23233.1"/>
    <property type="molecule type" value="Genomic_DNA"/>
</dbReference>
<feature type="transmembrane region" description="Helical" evidence="1">
    <location>
        <begin position="108"/>
        <end position="128"/>
    </location>
</feature>